<evidence type="ECO:0000313" key="6">
    <source>
        <dbReference type="Proteomes" id="UP000694393"/>
    </source>
</evidence>
<feature type="region of interest" description="Disordered" evidence="4">
    <location>
        <begin position="634"/>
        <end position="653"/>
    </location>
</feature>
<evidence type="ECO:0000256" key="3">
    <source>
        <dbReference type="ARBA" id="ARBA00023204"/>
    </source>
</evidence>
<dbReference type="InterPro" id="IPR002093">
    <property type="entry name" value="BRCA2_repeat"/>
</dbReference>
<dbReference type="PANTHER" id="PTHR11289">
    <property type="entry name" value="BREAST CANCER TYPE 2 SUSCEPTIBILITY PROTEIN BRCA2"/>
    <property type="match status" value="1"/>
</dbReference>
<organism evidence="5 6">
    <name type="scientific">Pelusios castaneus</name>
    <name type="common">West African mud turtle</name>
    <dbReference type="NCBI Taxonomy" id="367368"/>
    <lineage>
        <taxon>Eukaryota</taxon>
        <taxon>Metazoa</taxon>
        <taxon>Chordata</taxon>
        <taxon>Craniata</taxon>
        <taxon>Vertebrata</taxon>
        <taxon>Euteleostomi</taxon>
        <taxon>Archelosauria</taxon>
        <taxon>Testudinata</taxon>
        <taxon>Testudines</taxon>
        <taxon>Pleurodira</taxon>
        <taxon>Pelomedusidae</taxon>
        <taxon>Pelusios</taxon>
    </lineage>
</organism>
<keyword evidence="3" id="KW-0234">DNA repair</keyword>
<feature type="compositionally biased region" description="Polar residues" evidence="4">
    <location>
        <begin position="644"/>
        <end position="653"/>
    </location>
</feature>
<feature type="compositionally biased region" description="Polar residues" evidence="4">
    <location>
        <begin position="50"/>
        <end position="65"/>
    </location>
</feature>
<proteinExistence type="predicted"/>
<dbReference type="PROSITE" id="PS50138">
    <property type="entry name" value="BRCA2_REPEAT"/>
    <property type="match status" value="6"/>
</dbReference>
<dbReference type="Proteomes" id="UP000694393">
    <property type="component" value="Unplaced"/>
</dbReference>
<evidence type="ECO:0000256" key="4">
    <source>
        <dbReference type="SAM" id="MobiDB-lite"/>
    </source>
</evidence>
<evidence type="ECO:0008006" key="7">
    <source>
        <dbReference type="Google" id="ProtNLM"/>
    </source>
</evidence>
<keyword evidence="6" id="KW-1185">Reference proteome</keyword>
<dbReference type="PANTHER" id="PTHR11289:SF0">
    <property type="entry name" value="BREAST CANCER TYPE 2 SUSCEPTIBILITY PROTEIN"/>
    <property type="match status" value="1"/>
</dbReference>
<name>A0A8C8RV42_9SAUR</name>
<reference evidence="5" key="2">
    <citation type="submission" date="2025-09" db="UniProtKB">
        <authorList>
            <consortium name="Ensembl"/>
        </authorList>
    </citation>
    <scope>IDENTIFICATION</scope>
</reference>
<dbReference type="InterPro" id="IPR015525">
    <property type="entry name" value="BRCA2"/>
</dbReference>
<keyword evidence="2" id="KW-0227">DNA damage</keyword>
<dbReference type="GO" id="GO:0006355">
    <property type="term" value="P:regulation of DNA-templated transcription"/>
    <property type="evidence" value="ECO:0007669"/>
    <property type="project" value="TreeGrafter"/>
</dbReference>
<reference evidence="5" key="1">
    <citation type="submission" date="2025-08" db="UniProtKB">
        <authorList>
            <consortium name="Ensembl"/>
        </authorList>
    </citation>
    <scope>IDENTIFICATION</scope>
</reference>
<evidence type="ECO:0000313" key="5">
    <source>
        <dbReference type="Ensembl" id="ENSPCEP00000010103.1"/>
    </source>
</evidence>
<feature type="compositionally biased region" description="Basic and acidic residues" evidence="4">
    <location>
        <begin position="634"/>
        <end position="643"/>
    </location>
</feature>
<dbReference type="GO" id="GO:0000724">
    <property type="term" value="P:double-strand break repair via homologous recombination"/>
    <property type="evidence" value="ECO:0007669"/>
    <property type="project" value="InterPro"/>
</dbReference>
<evidence type="ECO:0000256" key="2">
    <source>
        <dbReference type="ARBA" id="ARBA00022763"/>
    </source>
</evidence>
<sequence>APHASQPRPCPGALLPWPISLNWFDELSSEAPPYESETSEEPEYRDGWLDQSTSKTPRGKPSTYSQLASTPMIFKEQSTTLLLLSSPIKELGKDSLVSKEHRTSPQVMKTKLDQTNEIFPLNTSLSTRYVVVVMTPKCISESLGAEVDPDMSWSSSLATPPTLNATVIIGNTKMCAVSRLTCLVLHNFFSSHELEKMLDGSFGEMNTLEDRIHIPIKSSGNQMAPNTPKDGKMHEMTIDIPDGEGHVLSVCRTSGKRGSLQEMTTSNWTKKTHFDKMTTVLFQETNEVRENFEDACFIRCERQLDYPAWELFTTNIPNNRIQKPLENRRFTGEDMPSSLTPEWSQLNLSGVDVTQLEKMSTCDTCSPSCFFSKKRSEDKLALMTRKHANFSTLETSLLNTSSLIKAEKLLNITLSEDVENEKETHEKHSTSETFLTHSVVLSGQDSPLKKGCAEKKVSKVNFLDSSSFLRKNTNFTEYPQIHNSCFHKHLKECSKASITDVTSHPLVCNASTANNPAGSKCVLSRLIKKPKRFIYTINSVSPYHEEKVQKEIKAGFSIHSPSSHSEFESCNFKGTTNNDDRDLLVSSAERNHLGSVTGEKATLLNKYAKRADRIDNSLVSAFNNRMAHENLKDELKDNRKEHQPASSLDCSETSNTQKEYLMVSSNSKSVLSIKHKVIATACLLAKKHSQMDFGEIEDVDQPGELSSDDSEHLIKMEQEGVSMKNCNFSDTWSEINLDISKHNSVSCNKKKSDEENDVTNHLPVEQCKAVTLSPLVIQPDKNSNTKLNRKSKTDIVPFSKVIAADHETESTENDENKLQIDTNKNVVVIEGVKNLFDHKDCNTLQVVISKKSTLPELYLSKKVPQPNVEDKHCLKKVITFPSKHIASDKDLHSKKPLCLDIKSKGNPEDTGKWSGHASFNDHRLKESFGGFQTASNKQIKLSEKSITKGKILFKDIEQECLEISPVVDNKLDINYSCGSDSQGSLVKPQNAQGILSESTDSSLQNLPRNQQSQLNQTLTASQEAEITELSNILEETDSQFEFTQFRKQNDMVQNNSSQLSGYVDTNETTHLKSISDTWQEADFIESFETKVQRIIPAQDSFSNFGGFSSAGGKKIDISNEVLIRSAKLFSNVEEDGEMFKSTDKSLRSGYSQRLMTSCKNVSKCETEKGDCGESIKDANTEYQNTLKNNEENINKFMKIYTEKQAKKLRNIDENVHISTSTRTNNLKVIKYSIHKMENALSFSENQNHSLNISKKLNEIDTQTPYNSQEGLSDLTCLSEASKTEEMLTSNILKETELCLDKNEQRKKHLDDFQTASISNISVSQSPVDQLCVFVETCPEKESDNISLKSGSQMTNNINKKIIDVTSVEKNINVNQKISKTSSNHQKISIRQDTDFEIKNIKPNNMTGFHTASGKKVTITDDSLSKAKQIFAEENVFLENKHNIGNFEDFEFQDFKKEKCNKDFIKDCDLFAESIPKYKKMFNLTGNLVSTELEDPSKRIFDDSLIIKQPVDAETLKKLSGEVHLSASLNKEPEEYSKTSFSKKPDGVVFENLDLGFYIGDDQNSSVSETSLFEARKLFTERNLENTIRKNVSKNTLIVSAFDQNTREFHLKEIPDILAERSVYISESSSFHLKGNNKASDFQHSNDSIQDVNCFPENMNSVSLDQPQVSLAANKNNLLSSEETSQNESSVNQNCDLKCLDANSVLKISATEVAGSNLKFKDGPFVFSTARGETVTVSYDALNRVRQMCPENCDKSLKHNRETKTEAFQNEITANCSETLDNANCSTSANSLRVEKNETYNSAICRFPNGKENNSEGGQALQYHKNTSADTGSDPCRQMSCFRVNDSCEPNELNQSDFSMGNYVFFSTASGKRVQLSEDSLKKARCLFSEMENNLSDQQSCCPLFQWQNSP</sequence>
<dbReference type="Pfam" id="PF00634">
    <property type="entry name" value="BRCA2"/>
    <property type="match status" value="3"/>
</dbReference>
<evidence type="ECO:0000256" key="1">
    <source>
        <dbReference type="ARBA" id="ARBA00022737"/>
    </source>
</evidence>
<keyword evidence="1" id="KW-0677">Repeat</keyword>
<dbReference type="Ensembl" id="ENSPCET00000010441.1">
    <property type="protein sequence ID" value="ENSPCEP00000010103.1"/>
    <property type="gene ID" value="ENSPCEG00000007880.1"/>
</dbReference>
<feature type="region of interest" description="Disordered" evidence="4">
    <location>
        <begin position="30"/>
        <end position="65"/>
    </location>
</feature>
<accession>A0A8C8RV42</accession>
<protein>
    <recommendedName>
        <fullName evidence="7">Tower domain-containing protein</fullName>
    </recommendedName>
</protein>